<proteinExistence type="predicted"/>
<accession>A0AAV3P298</accession>
<evidence type="ECO:0000313" key="3">
    <source>
        <dbReference type="Proteomes" id="UP001454036"/>
    </source>
</evidence>
<dbReference type="Proteomes" id="UP001454036">
    <property type="component" value="Unassembled WGS sequence"/>
</dbReference>
<protein>
    <submittedName>
        <fullName evidence="2">Uncharacterized protein</fullName>
    </submittedName>
</protein>
<feature type="region of interest" description="Disordered" evidence="1">
    <location>
        <begin position="49"/>
        <end position="85"/>
    </location>
</feature>
<evidence type="ECO:0000313" key="2">
    <source>
        <dbReference type="EMBL" id="GAA0145594.1"/>
    </source>
</evidence>
<sequence>MLEVVSSHPPEMTRLIQAITVTTSIMKQLKEQLPQLRGENPVEVSFIREETYTHSPPVRMGKKPVTRQQSRHEAPTPMAAAPVPP</sequence>
<evidence type="ECO:0000256" key="1">
    <source>
        <dbReference type="SAM" id="MobiDB-lite"/>
    </source>
</evidence>
<reference evidence="2 3" key="1">
    <citation type="submission" date="2024-01" db="EMBL/GenBank/DDBJ databases">
        <title>The complete chloroplast genome sequence of Lithospermum erythrorhizon: insights into the phylogenetic relationship among Boraginaceae species and the maternal lineages of purple gromwells.</title>
        <authorList>
            <person name="Okada T."/>
            <person name="Watanabe K."/>
        </authorList>
    </citation>
    <scope>NUCLEOTIDE SEQUENCE [LARGE SCALE GENOMIC DNA]</scope>
</reference>
<name>A0AAV3P298_LITER</name>
<comment type="caution">
    <text evidence="2">The sequence shown here is derived from an EMBL/GenBank/DDBJ whole genome shotgun (WGS) entry which is preliminary data.</text>
</comment>
<feature type="compositionally biased region" description="Low complexity" evidence="1">
    <location>
        <begin position="75"/>
        <end position="85"/>
    </location>
</feature>
<dbReference type="AlphaFoldDB" id="A0AAV3P298"/>
<organism evidence="2 3">
    <name type="scientific">Lithospermum erythrorhizon</name>
    <name type="common">Purple gromwell</name>
    <name type="synonym">Lithospermum officinale var. erythrorhizon</name>
    <dbReference type="NCBI Taxonomy" id="34254"/>
    <lineage>
        <taxon>Eukaryota</taxon>
        <taxon>Viridiplantae</taxon>
        <taxon>Streptophyta</taxon>
        <taxon>Embryophyta</taxon>
        <taxon>Tracheophyta</taxon>
        <taxon>Spermatophyta</taxon>
        <taxon>Magnoliopsida</taxon>
        <taxon>eudicotyledons</taxon>
        <taxon>Gunneridae</taxon>
        <taxon>Pentapetalae</taxon>
        <taxon>asterids</taxon>
        <taxon>lamiids</taxon>
        <taxon>Boraginales</taxon>
        <taxon>Boraginaceae</taxon>
        <taxon>Boraginoideae</taxon>
        <taxon>Lithospermeae</taxon>
        <taxon>Lithospermum</taxon>
    </lineage>
</organism>
<gene>
    <name evidence="2" type="ORF">LIER_05757</name>
</gene>
<keyword evidence="3" id="KW-1185">Reference proteome</keyword>
<dbReference type="EMBL" id="BAABME010000805">
    <property type="protein sequence ID" value="GAA0145594.1"/>
    <property type="molecule type" value="Genomic_DNA"/>
</dbReference>